<dbReference type="InterPro" id="IPR036890">
    <property type="entry name" value="HATPase_C_sf"/>
</dbReference>
<dbReference type="InterPro" id="IPR036097">
    <property type="entry name" value="HisK_dim/P_sf"/>
</dbReference>
<evidence type="ECO:0000313" key="13">
    <source>
        <dbReference type="Proteomes" id="UP001442494"/>
    </source>
</evidence>
<dbReference type="PRINTS" id="PR00344">
    <property type="entry name" value="BCTRLSENSOR"/>
</dbReference>
<evidence type="ECO:0000256" key="7">
    <source>
        <dbReference type="ARBA" id="ARBA00022989"/>
    </source>
</evidence>
<comment type="caution">
    <text evidence="12">The sequence shown here is derived from an EMBL/GenBank/DDBJ whole genome shotgun (WGS) entry which is preliminary data.</text>
</comment>
<dbReference type="Pfam" id="PF13675">
    <property type="entry name" value="PilJ"/>
    <property type="match status" value="1"/>
</dbReference>
<keyword evidence="12" id="KW-0067">ATP-binding</keyword>
<dbReference type="InterPro" id="IPR004358">
    <property type="entry name" value="Sig_transdc_His_kin-like_C"/>
</dbReference>
<evidence type="ECO:0000256" key="5">
    <source>
        <dbReference type="ARBA" id="ARBA00022692"/>
    </source>
</evidence>
<evidence type="ECO:0000256" key="1">
    <source>
        <dbReference type="ARBA" id="ARBA00000085"/>
    </source>
</evidence>
<keyword evidence="6" id="KW-0418">Kinase</keyword>
<feature type="domain" description="Histidine kinase" evidence="11">
    <location>
        <begin position="239"/>
        <end position="492"/>
    </location>
</feature>
<dbReference type="Pfam" id="PF02518">
    <property type="entry name" value="HATPase_c"/>
    <property type="match status" value="1"/>
</dbReference>
<evidence type="ECO:0000256" key="2">
    <source>
        <dbReference type="ARBA" id="ARBA00004141"/>
    </source>
</evidence>
<evidence type="ECO:0000256" key="10">
    <source>
        <dbReference type="SAM" id="Coils"/>
    </source>
</evidence>
<dbReference type="Proteomes" id="UP001442494">
    <property type="component" value="Unassembled WGS sequence"/>
</dbReference>
<gene>
    <name evidence="12" type="ORF">NDI37_06880</name>
</gene>
<name>A0ABV0JL73_9CYAN</name>
<dbReference type="InterPro" id="IPR029095">
    <property type="entry name" value="NarX-like_N"/>
</dbReference>
<keyword evidence="13" id="KW-1185">Reference proteome</keyword>
<dbReference type="SUPFAM" id="SSF55874">
    <property type="entry name" value="ATPase domain of HSP90 chaperone/DNA topoisomerase II/histidine kinase"/>
    <property type="match status" value="1"/>
</dbReference>
<keyword evidence="9" id="KW-0472">Membrane</keyword>
<evidence type="ECO:0000256" key="8">
    <source>
        <dbReference type="ARBA" id="ARBA00023012"/>
    </source>
</evidence>
<evidence type="ECO:0000313" key="12">
    <source>
        <dbReference type="EMBL" id="MEP0864188.1"/>
    </source>
</evidence>
<dbReference type="InterPro" id="IPR003594">
    <property type="entry name" value="HATPase_dom"/>
</dbReference>
<keyword evidence="6" id="KW-0808">Transferase</keyword>
<dbReference type="EMBL" id="JAMPKK010000010">
    <property type="protein sequence ID" value="MEP0864188.1"/>
    <property type="molecule type" value="Genomic_DNA"/>
</dbReference>
<organism evidence="12 13">
    <name type="scientific">Funiculus sociatus GB2-A5</name>
    <dbReference type="NCBI Taxonomy" id="2933946"/>
    <lineage>
        <taxon>Bacteria</taxon>
        <taxon>Bacillati</taxon>
        <taxon>Cyanobacteriota</taxon>
        <taxon>Cyanophyceae</taxon>
        <taxon>Coleofasciculales</taxon>
        <taxon>Coleofasciculaceae</taxon>
        <taxon>Funiculus</taxon>
    </lineage>
</organism>
<dbReference type="PANTHER" id="PTHR43065:SF50">
    <property type="entry name" value="HISTIDINE KINASE"/>
    <property type="match status" value="1"/>
</dbReference>
<evidence type="ECO:0000256" key="3">
    <source>
        <dbReference type="ARBA" id="ARBA00012438"/>
    </source>
</evidence>
<sequence length="506" mass="56910">MTKKPYNGIYRQTLFILGKLSVPVLTTYLHLDEINTVQEINAAVVNVSGRQRMLSQRTALFALRLVCTKDKQAQEELRSGLLADLDLMERSHKGLIEGDRDLKLPGHPSPTVQSMYFAAPLNLDRQVRQYIDQARAIARSSSEELIPDNPHLCYILTESSKNLVEALDSVVNQYQKESDTEQLAIHIYQAQLYEKSCAATAQAVSQGKKLEQALQELQQAQSQLVEKEKMSNLGCLVAGVAHEINNPVSFIYGNLNYATDYIQNLLDLLKVYEEEYPKPSVVLQEKIDEIDLEFLKEDLPKVMYSMEVGAKRIHQIVRSLRNFSRSDEELIQVVDIHEGIDNTLLILQNRLKAHGDNEGIEIVKEYSNLPLIECYSGQINQVLMNLIGNAIDELENLSSDVCSYPKKIKISTEFCHSGTIILRIADNGQGMTEDVKARLFEPFFTTKPVGKGTGLGLSISYQIVVEKHQGSIECISQPGEGTEFIIEIPVVQRQQEEITNELESVA</sequence>
<keyword evidence="12" id="KW-0547">Nucleotide-binding</keyword>
<dbReference type="Gene3D" id="1.10.287.130">
    <property type="match status" value="1"/>
</dbReference>
<keyword evidence="4" id="KW-0597">Phosphoprotein</keyword>
<feature type="coiled-coil region" evidence="10">
    <location>
        <begin position="200"/>
        <end position="230"/>
    </location>
</feature>
<comment type="subcellular location">
    <subcellularLocation>
        <location evidence="2">Membrane</location>
        <topology evidence="2">Multi-pass membrane protein</topology>
    </subcellularLocation>
</comment>
<dbReference type="RefSeq" id="WP_190428298.1">
    <property type="nucleotide sequence ID" value="NZ_JAMPKK010000010.1"/>
</dbReference>
<dbReference type="PANTHER" id="PTHR43065">
    <property type="entry name" value="SENSOR HISTIDINE KINASE"/>
    <property type="match status" value="1"/>
</dbReference>
<comment type="catalytic activity">
    <reaction evidence="1">
        <text>ATP + protein L-histidine = ADP + protein N-phospho-L-histidine.</text>
        <dbReference type="EC" id="2.7.13.3"/>
    </reaction>
</comment>
<dbReference type="InterPro" id="IPR005467">
    <property type="entry name" value="His_kinase_dom"/>
</dbReference>
<dbReference type="SUPFAM" id="SSF47384">
    <property type="entry name" value="Homodimeric domain of signal transducing histidine kinase"/>
    <property type="match status" value="1"/>
</dbReference>
<keyword evidence="5" id="KW-0812">Transmembrane</keyword>
<dbReference type="GO" id="GO:0005524">
    <property type="term" value="F:ATP binding"/>
    <property type="evidence" value="ECO:0007669"/>
    <property type="project" value="UniProtKB-KW"/>
</dbReference>
<proteinExistence type="predicted"/>
<dbReference type="PROSITE" id="PS50109">
    <property type="entry name" value="HIS_KIN"/>
    <property type="match status" value="1"/>
</dbReference>
<accession>A0ABV0JL73</accession>
<keyword evidence="7" id="KW-1133">Transmembrane helix</keyword>
<reference evidence="12 13" key="1">
    <citation type="submission" date="2022-04" db="EMBL/GenBank/DDBJ databases">
        <title>Positive selection, recombination, and allopatry shape intraspecific diversity of widespread and dominant cyanobacteria.</title>
        <authorList>
            <person name="Wei J."/>
            <person name="Shu W."/>
            <person name="Hu C."/>
        </authorList>
    </citation>
    <scope>NUCLEOTIDE SEQUENCE [LARGE SCALE GENOMIC DNA]</scope>
    <source>
        <strain evidence="12 13">GB2-A5</strain>
    </source>
</reference>
<evidence type="ECO:0000259" key="11">
    <source>
        <dbReference type="PROSITE" id="PS50109"/>
    </source>
</evidence>
<dbReference type="CDD" id="cd00082">
    <property type="entry name" value="HisKA"/>
    <property type="match status" value="1"/>
</dbReference>
<evidence type="ECO:0000256" key="6">
    <source>
        <dbReference type="ARBA" id="ARBA00022777"/>
    </source>
</evidence>
<evidence type="ECO:0000256" key="9">
    <source>
        <dbReference type="ARBA" id="ARBA00023136"/>
    </source>
</evidence>
<dbReference type="Gene3D" id="3.30.565.10">
    <property type="entry name" value="Histidine kinase-like ATPase, C-terminal domain"/>
    <property type="match status" value="1"/>
</dbReference>
<keyword evidence="10" id="KW-0175">Coiled coil</keyword>
<keyword evidence="8" id="KW-0902">Two-component regulatory system</keyword>
<dbReference type="InterPro" id="IPR003661">
    <property type="entry name" value="HisK_dim/P_dom"/>
</dbReference>
<dbReference type="EC" id="2.7.13.3" evidence="3"/>
<protein>
    <recommendedName>
        <fullName evidence="3">histidine kinase</fullName>
        <ecNumber evidence="3">2.7.13.3</ecNumber>
    </recommendedName>
</protein>
<dbReference type="SMART" id="SM00387">
    <property type="entry name" value="HATPase_c"/>
    <property type="match status" value="1"/>
</dbReference>
<evidence type="ECO:0000256" key="4">
    <source>
        <dbReference type="ARBA" id="ARBA00022553"/>
    </source>
</evidence>